<dbReference type="PROSITE" id="PS50835">
    <property type="entry name" value="IG_LIKE"/>
    <property type="match status" value="3"/>
</dbReference>
<dbReference type="SMART" id="SM00408">
    <property type="entry name" value="IGc2"/>
    <property type="match status" value="2"/>
</dbReference>
<dbReference type="SUPFAM" id="SSF48726">
    <property type="entry name" value="Immunoglobulin"/>
    <property type="match status" value="5"/>
</dbReference>
<evidence type="ECO:0000256" key="2">
    <source>
        <dbReference type="ARBA" id="ARBA00022692"/>
    </source>
</evidence>
<dbReference type="InterPro" id="IPR036179">
    <property type="entry name" value="Ig-like_dom_sf"/>
</dbReference>
<comment type="similarity">
    <text evidence="11">Belongs to the immunoglobulin superfamily. SIGLEC (sialic acid binding Ig-like lectin) family.</text>
</comment>
<organism evidence="15 16">
    <name type="scientific">Balaenoptera musculus</name>
    <name type="common">Blue whale</name>
    <dbReference type="NCBI Taxonomy" id="9771"/>
    <lineage>
        <taxon>Eukaryota</taxon>
        <taxon>Metazoa</taxon>
        <taxon>Chordata</taxon>
        <taxon>Craniata</taxon>
        <taxon>Vertebrata</taxon>
        <taxon>Euteleostomi</taxon>
        <taxon>Mammalia</taxon>
        <taxon>Eutheria</taxon>
        <taxon>Laurasiatheria</taxon>
        <taxon>Artiodactyla</taxon>
        <taxon>Whippomorpha</taxon>
        <taxon>Cetacea</taxon>
        <taxon>Mysticeti</taxon>
        <taxon>Balaenopteridae</taxon>
        <taxon>Balaenoptera</taxon>
    </lineage>
</organism>
<dbReference type="GO" id="GO:0030246">
    <property type="term" value="F:carbohydrate binding"/>
    <property type="evidence" value="ECO:0007669"/>
    <property type="project" value="UniProtKB-KW"/>
</dbReference>
<name>A0A8B8VWL8_BALMU</name>
<accession>A0A8B8VWL8</accession>
<protein>
    <submittedName>
        <fullName evidence="16">Sialic acid-binding Ig-like lectin 10 isoform X1</fullName>
    </submittedName>
</protein>
<keyword evidence="2 13" id="KW-0812">Transmembrane</keyword>
<feature type="domain" description="Ig-like" evidence="14">
    <location>
        <begin position="180"/>
        <end position="265"/>
    </location>
</feature>
<keyword evidence="6 13" id="KW-1133">Transmembrane helix</keyword>
<dbReference type="InterPro" id="IPR051036">
    <property type="entry name" value="SIGLEC"/>
</dbReference>
<dbReference type="FunFam" id="2.60.40.10:FF:000829">
    <property type="entry name" value="Sialic acid-binding Ig-like lectin 8"/>
    <property type="match status" value="1"/>
</dbReference>
<dbReference type="PANTHER" id="PTHR12035">
    <property type="entry name" value="SIALIC ACID BINDING IMMUNOGLOBULIN-LIKE LECTIN"/>
    <property type="match status" value="1"/>
</dbReference>
<dbReference type="Pfam" id="PF07686">
    <property type="entry name" value="V-set"/>
    <property type="match status" value="1"/>
</dbReference>
<evidence type="ECO:0000256" key="5">
    <source>
        <dbReference type="ARBA" id="ARBA00022889"/>
    </source>
</evidence>
<dbReference type="InterPro" id="IPR013106">
    <property type="entry name" value="Ig_V-set"/>
</dbReference>
<dbReference type="GO" id="GO:0007155">
    <property type="term" value="P:cell adhesion"/>
    <property type="evidence" value="ECO:0007669"/>
    <property type="project" value="UniProtKB-KW"/>
</dbReference>
<evidence type="ECO:0000256" key="7">
    <source>
        <dbReference type="ARBA" id="ARBA00023136"/>
    </source>
</evidence>
<dbReference type="InterPro" id="IPR007110">
    <property type="entry name" value="Ig-like_dom"/>
</dbReference>
<dbReference type="CDD" id="cd00096">
    <property type="entry name" value="Ig"/>
    <property type="match status" value="1"/>
</dbReference>
<dbReference type="Proteomes" id="UP000694857">
    <property type="component" value="Chromosome 19"/>
</dbReference>
<dbReference type="Gene3D" id="2.60.40.10">
    <property type="entry name" value="Immunoglobulins"/>
    <property type="match status" value="4"/>
</dbReference>
<evidence type="ECO:0000256" key="1">
    <source>
        <dbReference type="ARBA" id="ARBA00004479"/>
    </source>
</evidence>
<keyword evidence="3" id="KW-0732">Signal</keyword>
<evidence type="ECO:0000256" key="3">
    <source>
        <dbReference type="ARBA" id="ARBA00022729"/>
    </source>
</evidence>
<comment type="subcellular location">
    <subcellularLocation>
        <location evidence="1">Membrane</location>
        <topology evidence="1">Single-pass type I membrane protein</topology>
    </subcellularLocation>
</comment>
<feature type="transmembrane region" description="Helical" evidence="13">
    <location>
        <begin position="583"/>
        <end position="603"/>
    </location>
</feature>
<keyword evidence="10" id="KW-0393">Immunoglobulin domain</keyword>
<keyword evidence="4" id="KW-0430">Lectin</keyword>
<dbReference type="GO" id="GO:0033691">
    <property type="term" value="F:sialic acid binding"/>
    <property type="evidence" value="ECO:0007669"/>
    <property type="project" value="TreeGrafter"/>
</dbReference>
<dbReference type="Pfam" id="PF13895">
    <property type="entry name" value="Ig_2"/>
    <property type="match status" value="1"/>
</dbReference>
<dbReference type="Pfam" id="PF13927">
    <property type="entry name" value="Ig_3"/>
    <property type="match status" value="1"/>
</dbReference>
<dbReference type="GO" id="GO:0005886">
    <property type="term" value="C:plasma membrane"/>
    <property type="evidence" value="ECO:0007669"/>
    <property type="project" value="TreeGrafter"/>
</dbReference>
<keyword evidence="9" id="KW-0325">Glycoprotein</keyword>
<keyword evidence="5" id="KW-0130">Cell adhesion</keyword>
<dbReference type="OrthoDB" id="10039395at2759"/>
<evidence type="ECO:0000256" key="9">
    <source>
        <dbReference type="ARBA" id="ARBA00023180"/>
    </source>
</evidence>
<dbReference type="RefSeq" id="XP_036689311.1">
    <property type="nucleotide sequence ID" value="XM_036833416.1"/>
</dbReference>
<keyword evidence="15" id="KW-1185">Reference proteome</keyword>
<dbReference type="PANTHER" id="PTHR12035:SF115">
    <property type="entry name" value="SIALIC ACID-BINDING IG-LIKE LECTIN 10"/>
    <property type="match status" value="1"/>
</dbReference>
<evidence type="ECO:0000256" key="10">
    <source>
        <dbReference type="ARBA" id="ARBA00023319"/>
    </source>
</evidence>
<keyword evidence="7 13" id="KW-0472">Membrane</keyword>
<dbReference type="GeneID" id="118885076"/>
<sequence>MHQSPGAQLPPSALAECQTQCLGNERVPGQVPVPEMLPPLLLAVLWAGSWAQDPGFQLQVQELVRVQEGLCVVVPCSISYPAIGWVSSTPAYGFWFKDQTATDSGLPVATNKPGQDVQTHTEGRFQLLGNVRQNCSLLIRNVRMEDSALYFFRLERGRYVRYNFMEYKFRLEVTALTQKPEIYIPETLKPGHQVTLICMFDWPFEECPAPTLSWRGAAVSAHEARPRASYLLALTFTPRPQDHGTKLTCRVDVSRKGLSTENTVLLSVAYAPKDLVISISQTDVSALEPQGNSPHLEVQKGQFLRLLCTADSMPLATLSWALQDRILSWSHPSGSRTLELVLPRVKAEDAGRYTCRAENGLGSQSRSLELFVQYAPEDLKVMVSQGNRTVLENFRNGTSLPVLEGQSLRLLCVAHSNPPARLSWARGGQTLSPSQPSDPGVLELPQIQTEHEGEFTCGAQNPLGSQNISLSLSVVYPPQLLGPSCSLEDEGLHCDCSCRAQPAPSLRWRLGEGLLEGNFGNASFKVTSSSAGPWANSSLSLSEGLSSGLRLSCEALNVHGAQSATVLLLPDEKGFASKAFSSGIFLGIGLMTLLLLCLILIIVRTLRKKWTQAEVPAPAPGETPRSRVSRKSTILHYINVVPKTGPLAQKQKAKPSSRSWAPAPDTHPPEPRKNQKELHLVSHNCPGPKSSPQAPESENNQEELHYAVLNFPGLRPWDTQRLKDTHPEYAEIQFH</sequence>
<proteinExistence type="inferred from homology"/>
<dbReference type="InterPro" id="IPR013783">
    <property type="entry name" value="Ig-like_fold"/>
</dbReference>
<dbReference type="InterPro" id="IPR003599">
    <property type="entry name" value="Ig_sub"/>
</dbReference>
<reference evidence="16" key="1">
    <citation type="submission" date="2025-08" db="UniProtKB">
        <authorList>
            <consortium name="RefSeq"/>
        </authorList>
    </citation>
    <scope>IDENTIFICATION</scope>
    <source>
        <tissue evidence="16">Epidermis and Blubber</tissue>
    </source>
</reference>
<evidence type="ECO:0000256" key="13">
    <source>
        <dbReference type="SAM" id="Phobius"/>
    </source>
</evidence>
<gene>
    <name evidence="16" type="primary">LOC118885076</name>
</gene>
<dbReference type="InterPro" id="IPR003598">
    <property type="entry name" value="Ig_sub2"/>
</dbReference>
<evidence type="ECO:0000313" key="15">
    <source>
        <dbReference type="Proteomes" id="UP000694857"/>
    </source>
</evidence>
<evidence type="ECO:0000256" key="12">
    <source>
        <dbReference type="SAM" id="MobiDB-lite"/>
    </source>
</evidence>
<dbReference type="SMART" id="SM00409">
    <property type="entry name" value="IG"/>
    <property type="match status" value="4"/>
</dbReference>
<evidence type="ECO:0000256" key="8">
    <source>
        <dbReference type="ARBA" id="ARBA00023157"/>
    </source>
</evidence>
<dbReference type="KEGG" id="bmus:118885076"/>
<dbReference type="AlphaFoldDB" id="A0A8B8VWL8"/>
<evidence type="ECO:0000313" key="16">
    <source>
        <dbReference type="RefSeq" id="XP_036689311.1"/>
    </source>
</evidence>
<feature type="region of interest" description="Disordered" evidence="12">
    <location>
        <begin position="646"/>
        <end position="703"/>
    </location>
</feature>
<feature type="domain" description="Ig-like" evidence="14">
    <location>
        <begin position="376"/>
        <end position="473"/>
    </location>
</feature>
<evidence type="ECO:0000256" key="6">
    <source>
        <dbReference type="ARBA" id="ARBA00022989"/>
    </source>
</evidence>
<evidence type="ECO:0000259" key="14">
    <source>
        <dbReference type="PROSITE" id="PS50835"/>
    </source>
</evidence>
<feature type="compositionally biased region" description="Basic and acidic residues" evidence="12">
    <location>
        <begin position="667"/>
        <end position="680"/>
    </location>
</feature>
<dbReference type="FunFam" id="2.60.40.10:FF:000994">
    <property type="entry name" value="Sialic acid binding Ig like lectin 10"/>
    <property type="match status" value="1"/>
</dbReference>
<evidence type="ECO:0000256" key="4">
    <source>
        <dbReference type="ARBA" id="ARBA00022734"/>
    </source>
</evidence>
<evidence type="ECO:0000256" key="11">
    <source>
        <dbReference type="ARBA" id="ARBA00038361"/>
    </source>
</evidence>
<keyword evidence="8" id="KW-1015">Disulfide bond</keyword>
<feature type="domain" description="Ig-like" evidence="14">
    <location>
        <begin position="272"/>
        <end position="369"/>
    </location>
</feature>